<gene>
    <name evidence="2" type="ORF">SAY87_020744</name>
</gene>
<feature type="compositionally biased region" description="Low complexity" evidence="1">
    <location>
        <begin position="267"/>
        <end position="276"/>
    </location>
</feature>
<dbReference type="EMBL" id="JAXIOK010000016">
    <property type="protein sequence ID" value="KAK4751946.1"/>
    <property type="molecule type" value="Genomic_DNA"/>
</dbReference>
<dbReference type="AlphaFoldDB" id="A0AAN7JR95"/>
<dbReference type="Proteomes" id="UP001345219">
    <property type="component" value="Chromosome 16"/>
</dbReference>
<feature type="compositionally biased region" description="Low complexity" evidence="1">
    <location>
        <begin position="339"/>
        <end position="349"/>
    </location>
</feature>
<feature type="region of interest" description="Disordered" evidence="1">
    <location>
        <begin position="183"/>
        <end position="229"/>
    </location>
</feature>
<protein>
    <submittedName>
        <fullName evidence="2">Uncharacterized protein</fullName>
    </submittedName>
</protein>
<keyword evidence="3" id="KW-1185">Reference proteome</keyword>
<accession>A0AAN7JR95</accession>
<name>A0AAN7JR95_9MYRT</name>
<feature type="region of interest" description="Disordered" evidence="1">
    <location>
        <begin position="264"/>
        <end position="301"/>
    </location>
</feature>
<organism evidence="2 3">
    <name type="scientific">Trapa incisa</name>
    <dbReference type="NCBI Taxonomy" id="236973"/>
    <lineage>
        <taxon>Eukaryota</taxon>
        <taxon>Viridiplantae</taxon>
        <taxon>Streptophyta</taxon>
        <taxon>Embryophyta</taxon>
        <taxon>Tracheophyta</taxon>
        <taxon>Spermatophyta</taxon>
        <taxon>Magnoliopsida</taxon>
        <taxon>eudicotyledons</taxon>
        <taxon>Gunneridae</taxon>
        <taxon>Pentapetalae</taxon>
        <taxon>rosids</taxon>
        <taxon>malvids</taxon>
        <taxon>Myrtales</taxon>
        <taxon>Lythraceae</taxon>
        <taxon>Trapa</taxon>
    </lineage>
</organism>
<feature type="compositionally biased region" description="Pro residues" evidence="1">
    <location>
        <begin position="277"/>
        <end position="286"/>
    </location>
</feature>
<feature type="region of interest" description="Disordered" evidence="1">
    <location>
        <begin position="331"/>
        <end position="369"/>
    </location>
</feature>
<evidence type="ECO:0000313" key="3">
    <source>
        <dbReference type="Proteomes" id="UP001345219"/>
    </source>
</evidence>
<evidence type="ECO:0000313" key="2">
    <source>
        <dbReference type="EMBL" id="KAK4751946.1"/>
    </source>
</evidence>
<feature type="region of interest" description="Disordered" evidence="1">
    <location>
        <begin position="31"/>
        <end position="53"/>
    </location>
</feature>
<comment type="caution">
    <text evidence="2">The sequence shown here is derived from an EMBL/GenBank/DDBJ whole genome shotgun (WGS) entry which is preliminary data.</text>
</comment>
<sequence>MCCSVKVAGQRRSSSTSGDFPPYYASLGAPSGWGADHTERQQLPPPPPPSGEVAAAALCREAEISEMVSALRYVVSGEQVGMASGSGGGWGSGGVAGDVFGLGGSSGMFSFPSRSTSSPSSPTLLSVYSNASQFGRSYPVFSSGQKRMREDHDTSTLADMINFRGSRVEPSSSIAEVETAIVTAPPPPYATPSTPSNSNIITQSARPEPPPPAASYRHSILIPPPATAQTSSSQYEDYWQYSRLLQGHPSGLLDQILSSYNTPPQLPSSMQISPPYYSSPPPPWPPALHTAPPLEEPPRSAMLPSTDWSFSASFPLLYSGQQLGYLRRPAVAVDESRGGRSSSTELSSSDYPGEPGSTPGLYHPQPPWG</sequence>
<proteinExistence type="predicted"/>
<reference evidence="2 3" key="1">
    <citation type="journal article" date="2023" name="Hortic Res">
        <title>Pangenome of water caltrop reveals structural variations and asymmetric subgenome divergence after allopolyploidization.</title>
        <authorList>
            <person name="Zhang X."/>
            <person name="Chen Y."/>
            <person name="Wang L."/>
            <person name="Yuan Y."/>
            <person name="Fang M."/>
            <person name="Shi L."/>
            <person name="Lu R."/>
            <person name="Comes H.P."/>
            <person name="Ma Y."/>
            <person name="Chen Y."/>
            <person name="Huang G."/>
            <person name="Zhou Y."/>
            <person name="Zheng Z."/>
            <person name="Qiu Y."/>
        </authorList>
    </citation>
    <scope>NUCLEOTIDE SEQUENCE [LARGE SCALE GENOMIC DNA]</scope>
    <source>
        <tissue evidence="2">Roots</tissue>
    </source>
</reference>
<evidence type="ECO:0000256" key="1">
    <source>
        <dbReference type="SAM" id="MobiDB-lite"/>
    </source>
</evidence>